<gene>
    <name evidence="3" type="primary">LOC107829318</name>
</gene>
<reference evidence="2" key="1">
    <citation type="journal article" date="2014" name="Nat. Commun.">
        <title>The tobacco genome sequence and its comparison with those of tomato and potato.</title>
        <authorList>
            <person name="Sierro N."/>
            <person name="Battey J.N."/>
            <person name="Ouadi S."/>
            <person name="Bakaher N."/>
            <person name="Bovet L."/>
            <person name="Willig A."/>
            <person name="Goepfert S."/>
            <person name="Peitsch M.C."/>
            <person name="Ivanov N.V."/>
        </authorList>
    </citation>
    <scope>NUCLEOTIDE SEQUENCE [LARGE SCALE GENOMIC DNA]</scope>
</reference>
<dbReference type="PaxDb" id="4097-A0A1S4DG07"/>
<proteinExistence type="predicted"/>
<dbReference type="AlphaFoldDB" id="A0A1S4DG07"/>
<accession>A0A1S4DG07</accession>
<dbReference type="GeneID" id="107829318"/>
<dbReference type="PANTHER" id="PTHR33233">
    <property type="entry name" value="ENDONUCLEASE/EXONUCLEASE/PHOSPHATASE"/>
    <property type="match status" value="1"/>
</dbReference>
<reference evidence="3" key="2">
    <citation type="submission" date="2025-08" db="UniProtKB">
        <authorList>
            <consortium name="RefSeq"/>
        </authorList>
    </citation>
    <scope>IDENTIFICATION</scope>
    <source>
        <tissue evidence="3">Leaf</tissue>
    </source>
</reference>
<sequence length="201" mass="23326">MAKLNPNEVEQQCQRWKTTLIGYVLGGNPSFKEMLKFVYGVWNLVTTHTVFLHDDGYFIFRFESVKDKNLIVQNGPYTFNSRPMVLKDCDPDFQIQNESMRIVPVWVNLPGLPVQCWAEENLGRIASLLGKPICTDKLTTECERISYARILVEMDITQPLPEEILIKKPDGRSWMQRVDFEWKPKFCLDCNKFGHSTGECQ</sequence>
<dbReference type="Pfam" id="PF14111">
    <property type="entry name" value="DUF4283"/>
    <property type="match status" value="1"/>
</dbReference>
<dbReference type="RefSeq" id="XP_016512276.1">
    <property type="nucleotide sequence ID" value="XM_016656790.1"/>
</dbReference>
<dbReference type="OrthoDB" id="1751344at2759"/>
<dbReference type="PANTHER" id="PTHR33233:SF14">
    <property type="entry name" value="ENDONUCLEASE_EXONUCLEASE_PHOSPHATASE"/>
    <property type="match status" value="1"/>
</dbReference>
<dbReference type="InterPro" id="IPR025558">
    <property type="entry name" value="DUF4283"/>
</dbReference>
<evidence type="ECO:0000313" key="2">
    <source>
        <dbReference type="Proteomes" id="UP000790787"/>
    </source>
</evidence>
<name>A0A1S4DG07_TOBAC</name>
<protein>
    <submittedName>
        <fullName evidence="3">Uncharacterized protein LOC107829318</fullName>
    </submittedName>
</protein>
<evidence type="ECO:0000259" key="1">
    <source>
        <dbReference type="Pfam" id="PF14111"/>
    </source>
</evidence>
<dbReference type="Proteomes" id="UP000790787">
    <property type="component" value="Chromosome 23"/>
</dbReference>
<feature type="domain" description="DUF4283" evidence="1">
    <location>
        <begin position="13"/>
        <end position="96"/>
    </location>
</feature>
<dbReference type="KEGG" id="nta:107829318"/>
<dbReference type="OMA" id="FNSRPMV"/>
<organism evidence="2 3">
    <name type="scientific">Nicotiana tabacum</name>
    <name type="common">Common tobacco</name>
    <dbReference type="NCBI Taxonomy" id="4097"/>
    <lineage>
        <taxon>Eukaryota</taxon>
        <taxon>Viridiplantae</taxon>
        <taxon>Streptophyta</taxon>
        <taxon>Embryophyta</taxon>
        <taxon>Tracheophyta</taxon>
        <taxon>Spermatophyta</taxon>
        <taxon>Magnoliopsida</taxon>
        <taxon>eudicotyledons</taxon>
        <taxon>Gunneridae</taxon>
        <taxon>Pentapetalae</taxon>
        <taxon>asterids</taxon>
        <taxon>lamiids</taxon>
        <taxon>Solanales</taxon>
        <taxon>Solanaceae</taxon>
        <taxon>Nicotianoideae</taxon>
        <taxon>Nicotianeae</taxon>
        <taxon>Nicotiana</taxon>
    </lineage>
</organism>
<keyword evidence="2" id="KW-1185">Reference proteome</keyword>
<evidence type="ECO:0000313" key="3">
    <source>
        <dbReference type="RefSeq" id="XP_016512276.1"/>
    </source>
</evidence>